<dbReference type="OrthoDB" id="5465259at2"/>
<feature type="transmembrane region" description="Helical" evidence="1">
    <location>
        <begin position="136"/>
        <end position="162"/>
    </location>
</feature>
<dbReference type="PROSITE" id="PS51257">
    <property type="entry name" value="PROKAR_LIPOPROTEIN"/>
    <property type="match status" value="1"/>
</dbReference>
<evidence type="ECO:0000256" key="1">
    <source>
        <dbReference type="SAM" id="Phobius"/>
    </source>
</evidence>
<dbReference type="Pfam" id="PF11026">
    <property type="entry name" value="DUF2721"/>
    <property type="match status" value="1"/>
</dbReference>
<reference evidence="2 3" key="1">
    <citation type="submission" date="2017-09" db="EMBL/GenBank/DDBJ databases">
        <title>Complete genome sequence of Verrucomicrobial strain HZ-65, isolated from freshwater.</title>
        <authorList>
            <person name="Choi A."/>
        </authorList>
    </citation>
    <scope>NUCLEOTIDE SEQUENCE [LARGE SCALE GENOMIC DNA]</scope>
    <source>
        <strain evidence="2 3">HZ-65</strain>
    </source>
</reference>
<evidence type="ECO:0000313" key="2">
    <source>
        <dbReference type="EMBL" id="ATC64554.1"/>
    </source>
</evidence>
<dbReference type="KEGG" id="vbh:CMV30_11645"/>
<feature type="transmembrane region" description="Helical" evidence="1">
    <location>
        <begin position="168"/>
        <end position="188"/>
    </location>
</feature>
<dbReference type="Proteomes" id="UP000217265">
    <property type="component" value="Chromosome"/>
</dbReference>
<gene>
    <name evidence="2" type="ORF">CMV30_11645</name>
</gene>
<proteinExistence type="predicted"/>
<protein>
    <recommendedName>
        <fullName evidence="4">DUF2721 domain-containing protein</fullName>
    </recommendedName>
</protein>
<evidence type="ECO:0000313" key="3">
    <source>
        <dbReference type="Proteomes" id="UP000217265"/>
    </source>
</evidence>
<accession>A0A290Q7S5</accession>
<dbReference type="EMBL" id="CP023344">
    <property type="protein sequence ID" value="ATC64554.1"/>
    <property type="molecule type" value="Genomic_DNA"/>
</dbReference>
<dbReference type="InterPro" id="IPR021279">
    <property type="entry name" value="DUF2721"/>
</dbReference>
<keyword evidence="1" id="KW-1133">Transmembrane helix</keyword>
<feature type="transmembrane region" description="Helical" evidence="1">
    <location>
        <begin position="67"/>
        <end position="89"/>
    </location>
</feature>
<keyword evidence="1" id="KW-0472">Membrane</keyword>
<name>A0A290Q7S5_9BACT</name>
<dbReference type="AlphaFoldDB" id="A0A290Q7S5"/>
<sequence length="211" mass="22990">MKAEGKVSFWNDSGFPPAGVGGCLVRDSGDWCRGCRRVFRVSNGIAPKWRADFVGDMFAIPADLNEILPLIQLSISPVILISGLGALVISMTNRMGRIVDRSRALAALVRQAKGAERTHIEHQLEIMFRRARLMRLSMTLVITSIFTSGSLIMLLFVGQVLAVKVANAVLGVFILSVVLMLAGMAAFIRDVYLSLNALNIEVTHALGHEVD</sequence>
<organism evidence="2 3">
    <name type="scientific">Nibricoccus aquaticus</name>
    <dbReference type="NCBI Taxonomy" id="2576891"/>
    <lineage>
        <taxon>Bacteria</taxon>
        <taxon>Pseudomonadati</taxon>
        <taxon>Verrucomicrobiota</taxon>
        <taxon>Opitutia</taxon>
        <taxon>Opitutales</taxon>
        <taxon>Opitutaceae</taxon>
        <taxon>Nibricoccus</taxon>
    </lineage>
</organism>
<evidence type="ECO:0008006" key="4">
    <source>
        <dbReference type="Google" id="ProtNLM"/>
    </source>
</evidence>
<keyword evidence="1" id="KW-0812">Transmembrane</keyword>
<keyword evidence="3" id="KW-1185">Reference proteome</keyword>